<feature type="region of interest" description="Disordered" evidence="1">
    <location>
        <begin position="46"/>
        <end position="65"/>
    </location>
</feature>
<dbReference type="Proteomes" id="UP001283361">
    <property type="component" value="Unassembled WGS sequence"/>
</dbReference>
<sequence>MRKQLGNILVGTGFLGMTALFILQSGSRLCGAPVVQTVARAESLGDIRGDKNREGRESSQEGSDSRQKVVILTYMRSGSSLTGNILQQSPQVFYVYEPLWYIGKVFGGKYPTQLSFADDSSIELPVNMKAMNLDAVHFLQAYLDCRLGEISVEILMQWTSRMSRAMGGFLRCTNGNKTQSIVRGCIKSLSRSCQQRKVSAVKLIRASMQEMHFLLHSDPNVKVIHLMRDPRAALRSRNSVGEFRWNDIKAAANKMCSRVWDDLQMSSVLRRRFPGRLLTVRYEDIVRSPLEAAQQLYDYLGLKFTPDVESFVWNSTYGGLPDDCNICTTRSNATATANRWRTEVGRFPQILLAQAECASVMEALGYKVLATPEEISDQRFPSTLEDYGMESLLKVDIRQGKNTQSQN</sequence>
<evidence type="ECO:0008006" key="4">
    <source>
        <dbReference type="Google" id="ProtNLM"/>
    </source>
</evidence>
<dbReference type="PANTHER" id="PTHR10704:SF44">
    <property type="entry name" value="LD35051P-RELATED"/>
    <property type="match status" value="1"/>
</dbReference>
<evidence type="ECO:0000313" key="2">
    <source>
        <dbReference type="EMBL" id="KAK3744021.1"/>
    </source>
</evidence>
<keyword evidence="3" id="KW-1185">Reference proteome</keyword>
<dbReference type="Gene3D" id="3.40.50.300">
    <property type="entry name" value="P-loop containing nucleotide triphosphate hydrolases"/>
    <property type="match status" value="1"/>
</dbReference>
<gene>
    <name evidence="2" type="ORF">RRG08_021849</name>
</gene>
<dbReference type="Pfam" id="PF13469">
    <property type="entry name" value="Sulfotransfer_3"/>
    <property type="match status" value="1"/>
</dbReference>
<comment type="caution">
    <text evidence="2">The sequence shown here is derived from an EMBL/GenBank/DDBJ whole genome shotgun (WGS) entry which is preliminary data.</text>
</comment>
<dbReference type="InterPro" id="IPR027417">
    <property type="entry name" value="P-loop_NTPase"/>
</dbReference>
<organism evidence="2 3">
    <name type="scientific">Elysia crispata</name>
    <name type="common">lettuce slug</name>
    <dbReference type="NCBI Taxonomy" id="231223"/>
    <lineage>
        <taxon>Eukaryota</taxon>
        <taxon>Metazoa</taxon>
        <taxon>Spiralia</taxon>
        <taxon>Lophotrochozoa</taxon>
        <taxon>Mollusca</taxon>
        <taxon>Gastropoda</taxon>
        <taxon>Heterobranchia</taxon>
        <taxon>Euthyneura</taxon>
        <taxon>Panpulmonata</taxon>
        <taxon>Sacoglossa</taxon>
        <taxon>Placobranchoidea</taxon>
        <taxon>Plakobranchidae</taxon>
        <taxon>Elysia</taxon>
    </lineage>
</organism>
<proteinExistence type="predicted"/>
<accession>A0AAE0YFW2</accession>
<dbReference type="GO" id="GO:0006790">
    <property type="term" value="P:sulfur compound metabolic process"/>
    <property type="evidence" value="ECO:0007669"/>
    <property type="project" value="TreeGrafter"/>
</dbReference>
<dbReference type="PANTHER" id="PTHR10704">
    <property type="entry name" value="CARBOHYDRATE SULFOTRANSFERASE"/>
    <property type="match status" value="1"/>
</dbReference>
<dbReference type="EMBL" id="JAWDGP010006281">
    <property type="protein sequence ID" value="KAK3744021.1"/>
    <property type="molecule type" value="Genomic_DNA"/>
</dbReference>
<protein>
    <recommendedName>
        <fullName evidence="4">Sulfotransferase</fullName>
    </recommendedName>
</protein>
<evidence type="ECO:0000313" key="3">
    <source>
        <dbReference type="Proteomes" id="UP001283361"/>
    </source>
</evidence>
<evidence type="ECO:0000256" key="1">
    <source>
        <dbReference type="SAM" id="MobiDB-lite"/>
    </source>
</evidence>
<dbReference type="GO" id="GO:0001517">
    <property type="term" value="F:N-acetylglucosamine 6-O-sulfotransferase activity"/>
    <property type="evidence" value="ECO:0007669"/>
    <property type="project" value="TreeGrafter"/>
</dbReference>
<dbReference type="SUPFAM" id="SSF52540">
    <property type="entry name" value="P-loop containing nucleoside triphosphate hydrolases"/>
    <property type="match status" value="1"/>
</dbReference>
<reference evidence="2" key="1">
    <citation type="journal article" date="2023" name="G3 (Bethesda)">
        <title>A reference genome for the long-term kleptoplast-retaining sea slug Elysia crispata morphotype clarki.</title>
        <authorList>
            <person name="Eastman K.E."/>
            <person name="Pendleton A.L."/>
            <person name="Shaikh M.A."/>
            <person name="Suttiyut T."/>
            <person name="Ogas R."/>
            <person name="Tomko P."/>
            <person name="Gavelis G."/>
            <person name="Widhalm J.R."/>
            <person name="Wisecaver J.H."/>
        </authorList>
    </citation>
    <scope>NUCLEOTIDE SEQUENCE</scope>
    <source>
        <strain evidence="2">ECLA1</strain>
    </source>
</reference>
<dbReference type="InterPro" id="IPR051135">
    <property type="entry name" value="Gal/GlcNAc/GalNAc_ST"/>
</dbReference>
<dbReference type="GO" id="GO:0006044">
    <property type="term" value="P:N-acetylglucosamine metabolic process"/>
    <property type="evidence" value="ECO:0007669"/>
    <property type="project" value="TreeGrafter"/>
</dbReference>
<name>A0AAE0YFW2_9GAST</name>
<dbReference type="AlphaFoldDB" id="A0AAE0YFW2"/>